<evidence type="ECO:0000256" key="3">
    <source>
        <dbReference type="SAM" id="SignalP"/>
    </source>
</evidence>
<gene>
    <name evidence="4" type="primary">CSF1</name>
</gene>
<dbReference type="GeneTree" id="ENSGT00390000015805"/>
<feature type="compositionally biased region" description="Polar residues" evidence="1">
    <location>
        <begin position="396"/>
        <end position="409"/>
    </location>
</feature>
<keyword evidence="2" id="KW-0812">Transmembrane</keyword>
<evidence type="ECO:0000256" key="2">
    <source>
        <dbReference type="SAM" id="Phobius"/>
    </source>
</evidence>
<feature type="compositionally biased region" description="Basic and acidic residues" evidence="1">
    <location>
        <begin position="502"/>
        <end position="511"/>
    </location>
</feature>
<feature type="region of interest" description="Disordered" evidence="1">
    <location>
        <begin position="306"/>
        <end position="351"/>
    </location>
</feature>
<evidence type="ECO:0000313" key="5">
    <source>
        <dbReference type="Proteomes" id="UP000472272"/>
    </source>
</evidence>
<dbReference type="Pfam" id="PF05337">
    <property type="entry name" value="CSF-1"/>
    <property type="match status" value="1"/>
</dbReference>
<dbReference type="PANTHER" id="PTHR10058:SF0">
    <property type="entry name" value="MACROPHAGE COLONY-STIMULATING FACTOR 1"/>
    <property type="match status" value="1"/>
</dbReference>
<feature type="compositionally biased region" description="Low complexity" evidence="1">
    <location>
        <begin position="222"/>
        <end position="237"/>
    </location>
</feature>
<dbReference type="AlphaFoldDB" id="A0A670J1Q2"/>
<feature type="compositionally biased region" description="Basic and acidic residues" evidence="1">
    <location>
        <begin position="559"/>
        <end position="573"/>
    </location>
</feature>
<keyword evidence="2" id="KW-1133">Transmembrane helix</keyword>
<dbReference type="GO" id="GO:0045651">
    <property type="term" value="P:positive regulation of macrophage differentiation"/>
    <property type="evidence" value="ECO:0007669"/>
    <property type="project" value="TreeGrafter"/>
</dbReference>
<keyword evidence="2" id="KW-0472">Membrane</keyword>
<dbReference type="KEGG" id="pmua:114599167"/>
<organism evidence="4 5">
    <name type="scientific">Podarcis muralis</name>
    <name type="common">Wall lizard</name>
    <name type="synonym">Lacerta muralis</name>
    <dbReference type="NCBI Taxonomy" id="64176"/>
    <lineage>
        <taxon>Eukaryota</taxon>
        <taxon>Metazoa</taxon>
        <taxon>Chordata</taxon>
        <taxon>Craniata</taxon>
        <taxon>Vertebrata</taxon>
        <taxon>Euteleostomi</taxon>
        <taxon>Lepidosauria</taxon>
        <taxon>Squamata</taxon>
        <taxon>Bifurcata</taxon>
        <taxon>Unidentata</taxon>
        <taxon>Episquamata</taxon>
        <taxon>Laterata</taxon>
        <taxon>Lacertibaenia</taxon>
        <taxon>Lacertidae</taxon>
        <taxon>Podarcis</taxon>
    </lineage>
</organism>
<feature type="signal peptide" evidence="3">
    <location>
        <begin position="1"/>
        <end position="22"/>
    </location>
</feature>
<evidence type="ECO:0000256" key="1">
    <source>
        <dbReference type="SAM" id="MobiDB-lite"/>
    </source>
</evidence>
<dbReference type="GO" id="GO:0016020">
    <property type="term" value="C:membrane"/>
    <property type="evidence" value="ECO:0007669"/>
    <property type="project" value="InterPro"/>
</dbReference>
<feature type="compositionally biased region" description="Low complexity" evidence="1">
    <location>
        <begin position="314"/>
        <end position="335"/>
    </location>
</feature>
<dbReference type="GO" id="GO:0030316">
    <property type="term" value="P:osteoclast differentiation"/>
    <property type="evidence" value="ECO:0007669"/>
    <property type="project" value="TreeGrafter"/>
</dbReference>
<feature type="compositionally biased region" description="Basic and acidic residues" evidence="1">
    <location>
        <begin position="466"/>
        <end position="485"/>
    </location>
</feature>
<reference evidence="4 5" key="1">
    <citation type="journal article" date="2019" name="Proc. Natl. Acad. Sci. U.S.A.">
        <title>Regulatory changes in pterin and carotenoid genes underlie balanced color polymorphisms in the wall lizard.</title>
        <authorList>
            <person name="Andrade P."/>
            <person name="Pinho C."/>
            <person name="Perez I de Lanuza G."/>
            <person name="Afonso S."/>
            <person name="Brejcha J."/>
            <person name="Rubin C.J."/>
            <person name="Wallerman O."/>
            <person name="Pereira P."/>
            <person name="Sabatino S.J."/>
            <person name="Bellati A."/>
            <person name="Pellitteri-Rosa D."/>
            <person name="Bosakova Z."/>
            <person name="Bunikis I."/>
            <person name="Carretero M.A."/>
            <person name="Feiner N."/>
            <person name="Marsik P."/>
            <person name="Pauperio F."/>
            <person name="Salvi D."/>
            <person name="Soler L."/>
            <person name="While G.M."/>
            <person name="Uller T."/>
            <person name="Font E."/>
            <person name="Andersson L."/>
            <person name="Carneiro M."/>
        </authorList>
    </citation>
    <scope>NUCLEOTIDE SEQUENCE</scope>
</reference>
<dbReference type="Proteomes" id="UP000472272">
    <property type="component" value="Chromosome 6"/>
</dbReference>
<feature type="transmembrane region" description="Helical" evidence="2">
    <location>
        <begin position="518"/>
        <end position="541"/>
    </location>
</feature>
<dbReference type="OrthoDB" id="8702024at2759"/>
<dbReference type="InterPro" id="IPR008001">
    <property type="entry name" value="MCSF-1"/>
</dbReference>
<dbReference type="GO" id="GO:0008083">
    <property type="term" value="F:growth factor activity"/>
    <property type="evidence" value="ECO:0007669"/>
    <property type="project" value="InterPro"/>
</dbReference>
<dbReference type="PANTHER" id="PTHR10058">
    <property type="entry name" value="MACROPHAGE COLONY STIMULATING FACTOR"/>
    <property type="match status" value="1"/>
</dbReference>
<protein>
    <submittedName>
        <fullName evidence="4">Colony stimulating factor 1</fullName>
    </submittedName>
</protein>
<keyword evidence="3" id="KW-0732">Signal</keyword>
<proteinExistence type="predicted"/>
<dbReference type="OMA" id="CQIAYEF"/>
<dbReference type="GO" id="GO:0005125">
    <property type="term" value="F:cytokine activity"/>
    <property type="evidence" value="ECO:0007669"/>
    <property type="project" value="InterPro"/>
</dbReference>
<feature type="region of interest" description="Disordered" evidence="1">
    <location>
        <begin position="392"/>
        <end position="420"/>
    </location>
</feature>
<evidence type="ECO:0000313" key="4">
    <source>
        <dbReference type="Ensembl" id="ENSPMRP00000018423.1"/>
    </source>
</evidence>
<dbReference type="InterPro" id="IPR009079">
    <property type="entry name" value="4_helix_cytokine-like_core"/>
</dbReference>
<reference evidence="4" key="2">
    <citation type="submission" date="2025-08" db="UniProtKB">
        <authorList>
            <consortium name="Ensembl"/>
        </authorList>
    </citation>
    <scope>IDENTIFICATION</scope>
</reference>
<feature type="region of interest" description="Disordered" evidence="1">
    <location>
        <begin position="432"/>
        <end position="511"/>
    </location>
</feature>
<keyword evidence="5" id="KW-1185">Reference proteome</keyword>
<reference evidence="4" key="3">
    <citation type="submission" date="2025-09" db="UniProtKB">
        <authorList>
            <consortium name="Ensembl"/>
        </authorList>
    </citation>
    <scope>IDENTIFICATION</scope>
</reference>
<sequence>MISHIAAAFLLLVAFAIHGTEQKNRGCSRLIHDVHLNRLLDLVDSQMMKPSCELSFEYVDERELDDPECFLRAAYSPLRNILESIEFKHNTPNSNIMKEVKDWHIEVGDCMEINSSDEEESKHCTRPFSRTARQMLKLVHEYFSKAKEILSKGNFSHDCSRVFEKCSDSKGVVTDQDCPCPATSPMSGRGSASLLPTFEPSSSIADQLDSKEAAASTLQLFMQPGTMQTQGGSQGSTRPRMPRSTQRGQGAPAPTDFVASTEAVMSSLPEELALAAVSQGLDPLSTNIASFLDSAVTLDSWSPRLKNISPPPSSQQSIEPMGTGSPLPGSGAGSSQTWPPSHSSPFSGSTKPYLRKQWLQSTEMDVSDWAVTDTSSASGLTLASLASLDSAESAGVPSSGSGATLSPSDPTLFPVSEEPVSAAQQLSRLVVTTNSPSSHRQVPPESYSWGAEGSRGRAPGVLHSTQLRERRAEQEEGPAKGREPEDSMPGPSSDLSFIPPNTDKRSVKPEARNTQGMAVTYVVVPSVLGILLAVGGLLFYFHKSRMLARRRLQRNERNLERQEGRPLNRREGDLELQIQEEEL</sequence>
<dbReference type="CTD" id="1435"/>
<dbReference type="Gene3D" id="1.20.1250.10">
    <property type="match status" value="1"/>
</dbReference>
<dbReference type="Ensembl" id="ENSPMRT00000019588.1">
    <property type="protein sequence ID" value="ENSPMRP00000018423.1"/>
    <property type="gene ID" value="ENSPMRG00000012119.1"/>
</dbReference>
<name>A0A670J1Q2_PODMU</name>
<feature type="region of interest" description="Disordered" evidence="1">
    <location>
        <begin position="222"/>
        <end position="255"/>
    </location>
</feature>
<dbReference type="RefSeq" id="XP_028589686.1">
    <property type="nucleotide sequence ID" value="XM_028733853.1"/>
</dbReference>
<dbReference type="GeneID" id="114599167"/>
<dbReference type="GO" id="GO:0005615">
    <property type="term" value="C:extracellular space"/>
    <property type="evidence" value="ECO:0007669"/>
    <property type="project" value="TreeGrafter"/>
</dbReference>
<accession>A0A670J1Q2</accession>
<feature type="chain" id="PRO_5025332194" evidence="3">
    <location>
        <begin position="23"/>
        <end position="583"/>
    </location>
</feature>
<feature type="compositionally biased region" description="Polar residues" evidence="1">
    <location>
        <begin position="336"/>
        <end position="350"/>
    </location>
</feature>
<feature type="region of interest" description="Disordered" evidence="1">
    <location>
        <begin position="559"/>
        <end position="583"/>
    </location>
</feature>
<dbReference type="SUPFAM" id="SSF47266">
    <property type="entry name" value="4-helical cytokines"/>
    <property type="match status" value="1"/>
</dbReference>